<evidence type="ECO:0000313" key="12">
    <source>
        <dbReference type="Proteomes" id="UP000092600"/>
    </source>
</evidence>
<dbReference type="PROSITE" id="PS51758">
    <property type="entry name" value="LETM1_RBD"/>
    <property type="match status" value="1"/>
</dbReference>
<comment type="caution">
    <text evidence="11">The sequence shown here is derived from an EMBL/GenBank/DDBJ whole genome shotgun (WGS) entry which is preliminary data.</text>
</comment>
<keyword evidence="5 7" id="KW-0496">Mitochondrion</keyword>
<evidence type="ECO:0000313" key="11">
    <source>
        <dbReference type="EMBL" id="OAY70267.1"/>
    </source>
</evidence>
<protein>
    <submittedName>
        <fullName evidence="11">LETM1 and EF-hand domain-containing protein 1, mitochondrial</fullName>
    </submittedName>
</protein>
<evidence type="ECO:0000256" key="1">
    <source>
        <dbReference type="ARBA" id="ARBA00004434"/>
    </source>
</evidence>
<keyword evidence="6 9" id="KW-0472">Membrane</keyword>
<dbReference type="PANTHER" id="PTHR14009:SF1">
    <property type="entry name" value="MITOCHONDRIAL PROTON_CALCIUM EXCHANGER PROTEIN"/>
    <property type="match status" value="1"/>
</dbReference>
<sequence length="501" mass="57234">MASRVIIRRRKYLLDHINTPVRSTSTLSSFGHRSFGYESCDVDKTVVRQVPEQSLGDSDNRKEGRIAITTKEDLLGFSSRGFLRSPLNRISILGYGYGRQEYGLPLGVRYLLQSVRTATTATAGQPDVASVEEPNEDPNQKQMKEASPEECDQAVEGLSSAKAKAKAKQVQEVAQKPAQSIVQRFWARLLGIGPALRAIASMSRADWAVKFRHWKDEFVSTLQHYWLGLKLLWVDVRISSRLLLKLASGKSLTRRERQQLTRTTADIFRLVPFAVFIIVPFMEFLLPVFLKLFPNMLPSTFQDKMKEQEALKRKLKARIEYAKFLQDTVKEMAKEVQVSRSGEIKQTAEDLDEFLNKVRTGARVPNEEILNFAKLFNDELTLDNISRPRLVNMCKYMGSHHLVPIITYASCFGENWKKSIDRNIEDHAISLVTLLMRIKKDDKLIQLEGVESLSEEELRQACRERGHLGLLSTEEMRQQLRDWLDLSLNHAVPSSLLILSR</sequence>
<dbReference type="Pfam" id="PF07766">
    <property type="entry name" value="LETM1_RBD"/>
    <property type="match status" value="1"/>
</dbReference>
<feature type="transmembrane region" description="Helical" evidence="9">
    <location>
        <begin position="267"/>
        <end position="290"/>
    </location>
</feature>
<dbReference type="InterPro" id="IPR044202">
    <property type="entry name" value="LETM1/MDM38-like"/>
</dbReference>
<evidence type="ECO:0000256" key="6">
    <source>
        <dbReference type="ARBA" id="ARBA00023136"/>
    </source>
</evidence>
<dbReference type="EMBL" id="LSRQ01003979">
    <property type="protein sequence ID" value="OAY70267.1"/>
    <property type="molecule type" value="Genomic_DNA"/>
</dbReference>
<dbReference type="Proteomes" id="UP000092600">
    <property type="component" value="Unassembled WGS sequence"/>
</dbReference>
<evidence type="ECO:0000256" key="5">
    <source>
        <dbReference type="ARBA" id="ARBA00023128"/>
    </source>
</evidence>
<organism evidence="11 12">
    <name type="scientific">Ananas comosus</name>
    <name type="common">Pineapple</name>
    <name type="synonym">Ananas ananas</name>
    <dbReference type="NCBI Taxonomy" id="4615"/>
    <lineage>
        <taxon>Eukaryota</taxon>
        <taxon>Viridiplantae</taxon>
        <taxon>Streptophyta</taxon>
        <taxon>Embryophyta</taxon>
        <taxon>Tracheophyta</taxon>
        <taxon>Spermatophyta</taxon>
        <taxon>Magnoliopsida</taxon>
        <taxon>Liliopsida</taxon>
        <taxon>Poales</taxon>
        <taxon>Bromeliaceae</taxon>
        <taxon>Bromelioideae</taxon>
        <taxon>Ananas</taxon>
    </lineage>
</organism>
<comment type="subcellular location">
    <subcellularLocation>
        <location evidence="1">Mitochondrion inner membrane</location>
        <topology evidence="1">Single-pass membrane protein</topology>
    </subcellularLocation>
</comment>
<dbReference type="PANTHER" id="PTHR14009">
    <property type="entry name" value="LEUCINE ZIPPER-EF-HAND CONTAINING TRANSMEMBRANE PROTEIN"/>
    <property type="match status" value="1"/>
</dbReference>
<keyword evidence="4 9" id="KW-1133">Transmembrane helix</keyword>
<keyword evidence="2 9" id="KW-0812">Transmembrane</keyword>
<dbReference type="STRING" id="4615.A0A199UZM9"/>
<dbReference type="GO" id="GO:0005743">
    <property type="term" value="C:mitochondrial inner membrane"/>
    <property type="evidence" value="ECO:0007669"/>
    <property type="project" value="UniProtKB-SubCell"/>
</dbReference>
<dbReference type="AlphaFoldDB" id="A0A199UZM9"/>
<name>A0A199UZM9_ANACO</name>
<evidence type="ECO:0000256" key="2">
    <source>
        <dbReference type="ARBA" id="ARBA00022692"/>
    </source>
</evidence>
<gene>
    <name evidence="11" type="ORF">ACMD2_22878</name>
</gene>
<evidence type="ECO:0000256" key="8">
    <source>
        <dbReference type="SAM" id="MobiDB-lite"/>
    </source>
</evidence>
<dbReference type="GO" id="GO:0030003">
    <property type="term" value="P:intracellular monoatomic cation homeostasis"/>
    <property type="evidence" value="ECO:0007669"/>
    <property type="project" value="TreeGrafter"/>
</dbReference>
<evidence type="ECO:0000256" key="9">
    <source>
        <dbReference type="SAM" id="Phobius"/>
    </source>
</evidence>
<accession>A0A199UZM9</accession>
<reference evidence="11 12" key="1">
    <citation type="journal article" date="2016" name="DNA Res.">
        <title>The draft genome of MD-2 pineapple using hybrid error correction of long reads.</title>
        <authorList>
            <person name="Redwan R.M."/>
            <person name="Saidin A."/>
            <person name="Kumar S.V."/>
        </authorList>
    </citation>
    <scope>NUCLEOTIDE SEQUENCE [LARGE SCALE GENOMIC DNA]</scope>
    <source>
        <strain evidence="12">cv. MD2</strain>
        <tissue evidence="11">Leaf</tissue>
    </source>
</reference>
<proteinExistence type="predicted"/>
<dbReference type="GO" id="GO:0043022">
    <property type="term" value="F:ribosome binding"/>
    <property type="evidence" value="ECO:0007669"/>
    <property type="project" value="InterPro"/>
</dbReference>
<feature type="domain" description="Letm1 RBD" evidence="10">
    <location>
        <begin position="313"/>
        <end position="501"/>
    </location>
</feature>
<evidence type="ECO:0000259" key="10">
    <source>
        <dbReference type="PROSITE" id="PS51758"/>
    </source>
</evidence>
<keyword evidence="3" id="KW-0999">Mitochondrion inner membrane</keyword>
<evidence type="ECO:0000256" key="4">
    <source>
        <dbReference type="ARBA" id="ARBA00022989"/>
    </source>
</evidence>
<dbReference type="InterPro" id="IPR033122">
    <property type="entry name" value="LETM1-like_RBD"/>
</dbReference>
<feature type="region of interest" description="Disordered" evidence="8">
    <location>
        <begin position="122"/>
        <end position="148"/>
    </location>
</feature>
<evidence type="ECO:0000256" key="7">
    <source>
        <dbReference type="PROSITE-ProRule" id="PRU01094"/>
    </source>
</evidence>
<evidence type="ECO:0000256" key="3">
    <source>
        <dbReference type="ARBA" id="ARBA00022792"/>
    </source>
</evidence>
<feature type="compositionally biased region" description="Basic and acidic residues" evidence="8">
    <location>
        <begin position="138"/>
        <end position="147"/>
    </location>
</feature>